<name>A0ABQ2EKU3_9DEIO</name>
<reference evidence="2" key="1">
    <citation type="journal article" date="2019" name="Int. J. Syst. Evol. Microbiol.">
        <title>The Global Catalogue of Microorganisms (GCM) 10K type strain sequencing project: providing services to taxonomists for standard genome sequencing and annotation.</title>
        <authorList>
            <consortium name="The Broad Institute Genomics Platform"/>
            <consortium name="The Broad Institute Genome Sequencing Center for Infectious Disease"/>
            <person name="Wu L."/>
            <person name="Ma J."/>
        </authorList>
    </citation>
    <scope>NUCLEOTIDE SEQUENCE [LARGE SCALE GENOMIC DNA]</scope>
    <source>
        <strain evidence="2">JCM 30331</strain>
    </source>
</reference>
<dbReference type="Proteomes" id="UP000647587">
    <property type="component" value="Unassembled WGS sequence"/>
</dbReference>
<accession>A0ABQ2EKU3</accession>
<keyword evidence="2" id="KW-1185">Reference proteome</keyword>
<sequence>MKGYARVMLPLGLASPVSRRGEQENHQRYRVRVVRLVIAELAAWQAALWRHDDWKARRGAAKAEITVAQHHTVEDILAGGKQ</sequence>
<evidence type="ECO:0000313" key="2">
    <source>
        <dbReference type="Proteomes" id="UP000647587"/>
    </source>
</evidence>
<proteinExistence type="predicted"/>
<organism evidence="1 2">
    <name type="scientific">Deinococcus malanensis</name>
    <dbReference type="NCBI Taxonomy" id="1706855"/>
    <lineage>
        <taxon>Bacteria</taxon>
        <taxon>Thermotogati</taxon>
        <taxon>Deinococcota</taxon>
        <taxon>Deinococci</taxon>
        <taxon>Deinococcales</taxon>
        <taxon>Deinococcaceae</taxon>
        <taxon>Deinococcus</taxon>
    </lineage>
</organism>
<dbReference type="EMBL" id="BMPP01000001">
    <property type="protein sequence ID" value="GGK11447.1"/>
    <property type="molecule type" value="Genomic_DNA"/>
</dbReference>
<protein>
    <submittedName>
        <fullName evidence="1">Uncharacterized protein</fullName>
    </submittedName>
</protein>
<gene>
    <name evidence="1" type="ORF">GCM10008955_00850</name>
</gene>
<evidence type="ECO:0000313" key="1">
    <source>
        <dbReference type="EMBL" id="GGK11447.1"/>
    </source>
</evidence>
<comment type="caution">
    <text evidence="1">The sequence shown here is derived from an EMBL/GenBank/DDBJ whole genome shotgun (WGS) entry which is preliminary data.</text>
</comment>